<dbReference type="AlphaFoldDB" id="M8BRH0"/>
<dbReference type="Pfam" id="PF04305">
    <property type="entry name" value="DUF455"/>
    <property type="match status" value="2"/>
</dbReference>
<reference evidence="2" key="1">
    <citation type="submission" date="2015-06" db="UniProtKB">
        <authorList>
            <consortium name="EnsemblPlants"/>
        </authorList>
    </citation>
    <scope>IDENTIFICATION</scope>
</reference>
<organism evidence="2">
    <name type="scientific">Aegilops tauschii</name>
    <name type="common">Tausch's goatgrass</name>
    <name type="synonym">Aegilops squarrosa</name>
    <dbReference type="NCBI Taxonomy" id="37682"/>
    <lineage>
        <taxon>Eukaryota</taxon>
        <taxon>Viridiplantae</taxon>
        <taxon>Streptophyta</taxon>
        <taxon>Embryophyta</taxon>
        <taxon>Tracheophyta</taxon>
        <taxon>Spermatophyta</taxon>
        <taxon>Magnoliopsida</taxon>
        <taxon>Liliopsida</taxon>
        <taxon>Poales</taxon>
        <taxon>Poaceae</taxon>
        <taxon>BOP clade</taxon>
        <taxon>Pooideae</taxon>
        <taxon>Triticodae</taxon>
        <taxon>Triticeae</taxon>
        <taxon>Triticinae</taxon>
        <taxon>Aegilops</taxon>
    </lineage>
</organism>
<accession>M8BRH0</accession>
<feature type="region of interest" description="Disordered" evidence="1">
    <location>
        <begin position="410"/>
        <end position="490"/>
    </location>
</feature>
<dbReference type="InterPro" id="IPR005358">
    <property type="entry name" value="Puta_zinc/iron-chelating_dom"/>
</dbReference>
<evidence type="ECO:0000313" key="2">
    <source>
        <dbReference type="EnsemblPlants" id="EMT05562"/>
    </source>
</evidence>
<dbReference type="EnsemblPlants" id="EMT05562">
    <property type="protein sequence ID" value="EMT05562"/>
    <property type="gene ID" value="F775_31859"/>
</dbReference>
<feature type="region of interest" description="Disordered" evidence="1">
    <location>
        <begin position="226"/>
        <end position="265"/>
    </location>
</feature>
<proteinExistence type="predicted"/>
<name>M8BRH0_AEGTA</name>
<dbReference type="InterPro" id="IPR007402">
    <property type="entry name" value="DUF455"/>
</dbReference>
<dbReference type="PANTHER" id="PTHR42782">
    <property type="entry name" value="SI:CH73-314G15.3"/>
    <property type="match status" value="1"/>
</dbReference>
<protein>
    <submittedName>
        <fullName evidence="2">Uncharacterized protein</fullName>
    </submittedName>
</protein>
<evidence type="ECO:0000256" key="1">
    <source>
        <dbReference type="SAM" id="MobiDB-lite"/>
    </source>
</evidence>
<feature type="compositionally biased region" description="Basic and acidic residues" evidence="1">
    <location>
        <begin position="256"/>
        <end position="265"/>
    </location>
</feature>
<feature type="compositionally biased region" description="Basic and acidic residues" evidence="1">
    <location>
        <begin position="239"/>
        <end position="248"/>
    </location>
</feature>
<sequence length="636" mass="71121">MLHSLAHIESWAVDLSWDIVARFGAQLRMPRGFFDDFARVAQDEGRHFAVLSARLRELGSHYGALPAHDGLWDSAMRTSHCLLARLAVEHCVHEVSTEQPYLFIYHWHEELRTVIRLAMPKLTRYIELEAFYTTLSFLKMFYLKLGSLQENYSFWVVLFIARNWPSARGLDVLPTTISRFRAGGDEETAKLLEDIIYPEEITHCAAGVRWFRYLCLRSLPSDPIAPPVPQPKSQCSELLEGRTGDDNKTSQAVHDGLADKPTEDINSHDEAVQQVGDGLARCSLGDADEMAIIERFHSIVREHFRGPLKPPFNAEARKAAGFGPAWYEPLAVKEVETQAIEQKTGELVILFVLALANCMMRKGQGGDKRGSSCSVEAEERMLMLRAATARAASTVVAGARRRPGLLPVAVAGLSSSSSGPPSGGKRRKGQRRGEAKPQPQPLPGHSEIPSNKKANARPAKDRRKVRPAEEAPQGPSGQGQEIELRKQPPEKPKRVVRWRCATGCGACCKLDKGPEFPTPDEVFADFPDHLQLYKSMIGPDGWCNNYDKSNRTCNIYEDRPFFCRVEPKVFEEFFGVPRSKFDREACSACVDNIKMVYGQDSPELGNFKRVIREESSKHEASMNEVKLLDTTNTTGT</sequence>
<dbReference type="Pfam" id="PF03692">
    <property type="entry name" value="CxxCxxCC"/>
    <property type="match status" value="1"/>
</dbReference>
<dbReference type="CDD" id="cd00657">
    <property type="entry name" value="Ferritin_like"/>
    <property type="match status" value="1"/>
</dbReference>
<dbReference type="PANTHER" id="PTHR42782:SF2">
    <property type="entry name" value="3-OXOACYL-[ACYL-CARRIER-PROTEIN] SYNTHASE-LIKE PROTEIN"/>
    <property type="match status" value="1"/>
</dbReference>